<reference evidence="1 2" key="1">
    <citation type="submission" date="2019-11" db="EMBL/GenBank/DDBJ databases">
        <title>Whole genome sequence of Oryza granulata.</title>
        <authorList>
            <person name="Li W."/>
        </authorList>
    </citation>
    <scope>NUCLEOTIDE SEQUENCE [LARGE SCALE GENOMIC DNA]</scope>
    <source>
        <strain evidence="2">cv. Menghai</strain>
        <tissue evidence="1">Leaf</tissue>
    </source>
</reference>
<evidence type="ECO:0000313" key="2">
    <source>
        <dbReference type="Proteomes" id="UP000479710"/>
    </source>
</evidence>
<protein>
    <submittedName>
        <fullName evidence="1">Uncharacterized protein</fullName>
    </submittedName>
</protein>
<organism evidence="1 2">
    <name type="scientific">Oryza meyeriana var. granulata</name>
    <dbReference type="NCBI Taxonomy" id="110450"/>
    <lineage>
        <taxon>Eukaryota</taxon>
        <taxon>Viridiplantae</taxon>
        <taxon>Streptophyta</taxon>
        <taxon>Embryophyta</taxon>
        <taxon>Tracheophyta</taxon>
        <taxon>Spermatophyta</taxon>
        <taxon>Magnoliopsida</taxon>
        <taxon>Liliopsida</taxon>
        <taxon>Poales</taxon>
        <taxon>Poaceae</taxon>
        <taxon>BOP clade</taxon>
        <taxon>Oryzoideae</taxon>
        <taxon>Oryzeae</taxon>
        <taxon>Oryzinae</taxon>
        <taxon>Oryza</taxon>
        <taxon>Oryza meyeriana</taxon>
    </lineage>
</organism>
<proteinExistence type="predicted"/>
<gene>
    <name evidence="1" type="ORF">E2562_028662</name>
</gene>
<evidence type="ECO:0000313" key="1">
    <source>
        <dbReference type="EMBL" id="KAF0889568.1"/>
    </source>
</evidence>
<dbReference type="EMBL" id="SPHZ02000012">
    <property type="protein sequence ID" value="KAF0889568.1"/>
    <property type="molecule type" value="Genomic_DNA"/>
</dbReference>
<comment type="caution">
    <text evidence="1">The sequence shown here is derived from an EMBL/GenBank/DDBJ whole genome shotgun (WGS) entry which is preliminary data.</text>
</comment>
<sequence length="92" mass="9831">MDETVARVPSLPQWTGLSPNGRVVPSLLRRTAASGEQLTAFSRHALPLGQRVSLRRLHRSVGGRPTAAYAVHSTQESICGAAALSSLLSDKR</sequence>
<dbReference type="Proteomes" id="UP000479710">
    <property type="component" value="Unassembled WGS sequence"/>
</dbReference>
<keyword evidence="2" id="KW-1185">Reference proteome</keyword>
<dbReference type="AlphaFoldDB" id="A0A6G1BNH7"/>
<accession>A0A6G1BNH7</accession>
<name>A0A6G1BNH7_9ORYZ</name>